<keyword evidence="1" id="KW-0378">Hydrolase</keyword>
<comment type="caution">
    <text evidence="1">The sequence shown here is derived from an EMBL/GenBank/DDBJ whole genome shotgun (WGS) entry which is preliminary data.</text>
</comment>
<evidence type="ECO:0000313" key="2">
    <source>
        <dbReference type="Proteomes" id="UP000267128"/>
    </source>
</evidence>
<dbReference type="RefSeq" id="WP_221177298.1">
    <property type="nucleotide sequence ID" value="NZ_RJSE01000005.1"/>
</dbReference>
<sequence>IGEAITVEVTGTLAGHTTTVKTSSPTAAVTAAPVPPVTGTTPTINGTPQVDQVLTATPGTWGPSGVALAYQWFAGADEITGATNPTYTPVTGDIGDAITVQVTGTLAGHTTTVKTSSPTAAVTAAPLPPVTGTTPRITGTARTGSTLTAVPGAWGPAGVHLTYRWFANDTVIAGARSSTFKPRNTEAGRRITVEVTGTSPGVAAVTKRSAPTATSIGVLTPTAVTITGTRKVGRTLSASTGSWGPKPVALSYRWYRDGKLIPGQVRRTYKLRKADKGKRISVRVYQSKTSYLTANRVSAKTGKIK</sequence>
<keyword evidence="2" id="KW-1185">Reference proteome</keyword>
<organism evidence="1 2">
    <name type="scientific">Nocardioides marmoriginsengisoli</name>
    <dbReference type="NCBI Taxonomy" id="661483"/>
    <lineage>
        <taxon>Bacteria</taxon>
        <taxon>Bacillati</taxon>
        <taxon>Actinomycetota</taxon>
        <taxon>Actinomycetes</taxon>
        <taxon>Propionibacteriales</taxon>
        <taxon>Nocardioidaceae</taxon>
        <taxon>Nocardioides</taxon>
    </lineage>
</organism>
<proteinExistence type="predicted"/>
<dbReference type="AlphaFoldDB" id="A0A3N0CKT5"/>
<protein>
    <submittedName>
        <fullName evidence="1">Carboxypeptidase regulatory-like domain-containing protein</fullName>
    </submittedName>
</protein>
<dbReference type="GO" id="GO:0004180">
    <property type="term" value="F:carboxypeptidase activity"/>
    <property type="evidence" value="ECO:0007669"/>
    <property type="project" value="UniProtKB-KW"/>
</dbReference>
<accession>A0A3N0CKT5</accession>
<gene>
    <name evidence="1" type="ORF">EFK50_05815</name>
</gene>
<keyword evidence="1" id="KW-0121">Carboxypeptidase</keyword>
<feature type="non-terminal residue" evidence="1">
    <location>
        <position position="1"/>
    </location>
</feature>
<name>A0A3N0CKT5_9ACTN</name>
<keyword evidence="1" id="KW-0645">Protease</keyword>
<dbReference type="EMBL" id="RJSE01000005">
    <property type="protein sequence ID" value="RNL64065.1"/>
    <property type="molecule type" value="Genomic_DNA"/>
</dbReference>
<reference evidence="1 2" key="1">
    <citation type="submission" date="2018-11" db="EMBL/GenBank/DDBJ databases">
        <authorList>
            <person name="Li F."/>
        </authorList>
    </citation>
    <scope>NUCLEOTIDE SEQUENCE [LARGE SCALE GENOMIC DNA]</scope>
    <source>
        <strain evidence="1 2">Gsoil 097</strain>
    </source>
</reference>
<dbReference type="Gene3D" id="2.60.40.2700">
    <property type="match status" value="3"/>
</dbReference>
<dbReference type="Proteomes" id="UP000267128">
    <property type="component" value="Unassembled WGS sequence"/>
</dbReference>
<evidence type="ECO:0000313" key="1">
    <source>
        <dbReference type="EMBL" id="RNL64065.1"/>
    </source>
</evidence>